<dbReference type="InterPro" id="IPR005467">
    <property type="entry name" value="His_kinase_dom"/>
</dbReference>
<evidence type="ECO:0000256" key="5">
    <source>
        <dbReference type="ARBA" id="ARBA00022777"/>
    </source>
</evidence>
<dbReference type="Pfam" id="PF02518">
    <property type="entry name" value="HATPase_c"/>
    <property type="match status" value="1"/>
</dbReference>
<dbReference type="SUPFAM" id="SSF55785">
    <property type="entry name" value="PYP-like sensor domain (PAS domain)"/>
    <property type="match status" value="1"/>
</dbReference>
<name>A0A6M8BFV9_9CYAN</name>
<proteinExistence type="predicted"/>
<dbReference type="InterPro" id="IPR000014">
    <property type="entry name" value="PAS"/>
</dbReference>
<keyword evidence="6" id="KW-0902">Two-component regulatory system</keyword>
<dbReference type="KEGG" id="theu:HPC62_17415"/>
<dbReference type="AlphaFoldDB" id="A0A6M8BFV9"/>
<evidence type="ECO:0000259" key="7">
    <source>
        <dbReference type="PROSITE" id="PS50109"/>
    </source>
</evidence>
<evidence type="ECO:0000259" key="9">
    <source>
        <dbReference type="PROSITE" id="PS50113"/>
    </source>
</evidence>
<dbReference type="NCBIfam" id="TIGR00229">
    <property type="entry name" value="sensory_box"/>
    <property type="match status" value="1"/>
</dbReference>
<evidence type="ECO:0000256" key="3">
    <source>
        <dbReference type="ARBA" id="ARBA00022553"/>
    </source>
</evidence>
<evidence type="ECO:0000256" key="4">
    <source>
        <dbReference type="ARBA" id="ARBA00022679"/>
    </source>
</evidence>
<keyword evidence="5" id="KW-0418">Kinase</keyword>
<dbReference type="CDD" id="cd00082">
    <property type="entry name" value="HisKA"/>
    <property type="match status" value="1"/>
</dbReference>
<accession>A0A6M8BFV9</accession>
<dbReference type="Proteomes" id="UP000505210">
    <property type="component" value="Chromosome"/>
</dbReference>
<organism evidence="10 11">
    <name type="scientific">Thermoleptolyngbya sichuanensis A183</name>
    <dbReference type="NCBI Taxonomy" id="2737172"/>
    <lineage>
        <taxon>Bacteria</taxon>
        <taxon>Bacillati</taxon>
        <taxon>Cyanobacteriota</taxon>
        <taxon>Cyanophyceae</taxon>
        <taxon>Oculatellales</taxon>
        <taxon>Oculatellaceae</taxon>
        <taxon>Thermoleptolyngbya</taxon>
        <taxon>Thermoleptolyngbya sichuanensis</taxon>
    </lineage>
</organism>
<dbReference type="SMART" id="SM00387">
    <property type="entry name" value="HATPase_c"/>
    <property type="match status" value="1"/>
</dbReference>
<dbReference type="Pfam" id="PF00512">
    <property type="entry name" value="HisKA"/>
    <property type="match status" value="1"/>
</dbReference>
<gene>
    <name evidence="10" type="ORF">HPC62_17415</name>
</gene>
<comment type="catalytic activity">
    <reaction evidence="1">
        <text>ATP + protein L-histidine = ADP + protein N-phospho-L-histidine.</text>
        <dbReference type="EC" id="2.7.13.3"/>
    </reaction>
</comment>
<dbReference type="PANTHER" id="PTHR43711">
    <property type="entry name" value="TWO-COMPONENT HISTIDINE KINASE"/>
    <property type="match status" value="1"/>
</dbReference>
<feature type="domain" description="Histidine kinase" evidence="7">
    <location>
        <begin position="168"/>
        <end position="384"/>
    </location>
</feature>
<dbReference type="PANTHER" id="PTHR43711:SF26">
    <property type="entry name" value="SENSOR HISTIDINE KINASE RCSC"/>
    <property type="match status" value="1"/>
</dbReference>
<dbReference type="SMART" id="SM00086">
    <property type="entry name" value="PAC"/>
    <property type="match status" value="1"/>
</dbReference>
<evidence type="ECO:0000256" key="2">
    <source>
        <dbReference type="ARBA" id="ARBA00012438"/>
    </source>
</evidence>
<dbReference type="PRINTS" id="PR00344">
    <property type="entry name" value="BCTRLSENSOR"/>
</dbReference>
<evidence type="ECO:0000259" key="8">
    <source>
        <dbReference type="PROSITE" id="PS50112"/>
    </source>
</evidence>
<dbReference type="InterPro" id="IPR001610">
    <property type="entry name" value="PAC"/>
</dbReference>
<keyword evidence="4" id="KW-0808">Transferase</keyword>
<dbReference type="PROSITE" id="PS50109">
    <property type="entry name" value="HIS_KIN"/>
    <property type="match status" value="1"/>
</dbReference>
<protein>
    <recommendedName>
        <fullName evidence="2">histidine kinase</fullName>
        <ecNumber evidence="2">2.7.13.3</ecNumber>
    </recommendedName>
</protein>
<dbReference type="InterPro" id="IPR035965">
    <property type="entry name" value="PAS-like_dom_sf"/>
</dbReference>
<dbReference type="CDD" id="cd00130">
    <property type="entry name" value="PAS"/>
    <property type="match status" value="1"/>
</dbReference>
<dbReference type="InterPro" id="IPR036097">
    <property type="entry name" value="HisK_dim/P_sf"/>
</dbReference>
<dbReference type="Gene3D" id="3.30.565.10">
    <property type="entry name" value="Histidine kinase-like ATPase, C-terminal domain"/>
    <property type="match status" value="1"/>
</dbReference>
<dbReference type="InterPro" id="IPR003594">
    <property type="entry name" value="HATPase_dom"/>
</dbReference>
<dbReference type="SUPFAM" id="SSF55874">
    <property type="entry name" value="ATPase domain of HSP90 chaperone/DNA topoisomerase II/histidine kinase"/>
    <property type="match status" value="1"/>
</dbReference>
<dbReference type="SMART" id="SM00388">
    <property type="entry name" value="HisKA"/>
    <property type="match status" value="1"/>
</dbReference>
<sequence>MKTDLPDAFLQTLQDPDTQCNLLQSVVLHANDSIVITNAEPLDAPGPQIIFVNDAFCRMTGYRPEEVIGKTPRILQGPKTDRAALDRLKDSLRRWQPSLVELLNYRKDGSEFWVEMSLVPVANANGWYTHWIAIQRETSDRKRLETELLRTLQKERELSELRSHFVTMTSHEFRTPLTAILTAAEMLEHYGRHWTEDDRLEQLRLIQVTVHRMTQMLDDILLLDRADTTDLQPAPTWFDPVAFCEALVNECQTTSGRNHRWELINHLTQHKVYLDQALLQQVLLNVLSNAVKYSPAHSQITLEMRDRPGGIQFSVRDEGIGLDPQDPPRLCDLFYRGSNVGTTPGTGLGLAIAKRCLDLCGGEISFENLPEGGLRVAIALPFHKTLQSSR</sequence>
<dbReference type="CDD" id="cd00075">
    <property type="entry name" value="HATPase"/>
    <property type="match status" value="1"/>
</dbReference>
<dbReference type="RefSeq" id="WP_172357689.1">
    <property type="nucleotide sequence ID" value="NZ_CP053661.1"/>
</dbReference>
<evidence type="ECO:0000313" key="11">
    <source>
        <dbReference type="Proteomes" id="UP000505210"/>
    </source>
</evidence>
<keyword evidence="3" id="KW-0597">Phosphoprotein</keyword>
<dbReference type="InterPro" id="IPR036890">
    <property type="entry name" value="HATPase_C_sf"/>
</dbReference>
<dbReference type="SUPFAM" id="SSF47384">
    <property type="entry name" value="Homodimeric domain of signal transducing histidine kinase"/>
    <property type="match status" value="1"/>
</dbReference>
<dbReference type="InterPro" id="IPR004358">
    <property type="entry name" value="Sig_transdc_His_kin-like_C"/>
</dbReference>
<dbReference type="EMBL" id="CP053661">
    <property type="protein sequence ID" value="QKD83737.1"/>
    <property type="molecule type" value="Genomic_DNA"/>
</dbReference>
<dbReference type="InterPro" id="IPR000700">
    <property type="entry name" value="PAS-assoc_C"/>
</dbReference>
<keyword evidence="11" id="KW-1185">Reference proteome</keyword>
<dbReference type="InterPro" id="IPR003661">
    <property type="entry name" value="HisK_dim/P_dom"/>
</dbReference>
<dbReference type="Gene3D" id="3.30.450.20">
    <property type="entry name" value="PAS domain"/>
    <property type="match status" value="1"/>
</dbReference>
<dbReference type="SMART" id="SM00091">
    <property type="entry name" value="PAS"/>
    <property type="match status" value="1"/>
</dbReference>
<evidence type="ECO:0000256" key="1">
    <source>
        <dbReference type="ARBA" id="ARBA00000085"/>
    </source>
</evidence>
<feature type="domain" description="PAC" evidence="9">
    <location>
        <begin position="98"/>
        <end position="150"/>
    </location>
</feature>
<feature type="domain" description="PAS" evidence="8">
    <location>
        <begin position="42"/>
        <end position="95"/>
    </location>
</feature>
<reference evidence="10 11" key="1">
    <citation type="submission" date="2020-05" db="EMBL/GenBank/DDBJ databases">
        <title>Complete genome sequence of of a novel Thermoleptolyngbya strain isolated from hot springs of Ganzi, Sichuan China.</title>
        <authorList>
            <person name="Tang J."/>
            <person name="Daroch M."/>
            <person name="Li L."/>
            <person name="Waleron K."/>
            <person name="Waleron M."/>
            <person name="Waleron M."/>
        </authorList>
    </citation>
    <scope>NUCLEOTIDE SEQUENCE [LARGE SCALE GENOMIC DNA]</scope>
    <source>
        <strain evidence="10 11">PKUAC-SCTA183</strain>
    </source>
</reference>
<dbReference type="InterPro" id="IPR050736">
    <property type="entry name" value="Sensor_HK_Regulatory"/>
</dbReference>
<dbReference type="PROSITE" id="PS50113">
    <property type="entry name" value="PAC"/>
    <property type="match status" value="1"/>
</dbReference>
<dbReference type="Gene3D" id="1.10.287.130">
    <property type="match status" value="1"/>
</dbReference>
<dbReference type="PROSITE" id="PS50112">
    <property type="entry name" value="PAS"/>
    <property type="match status" value="1"/>
</dbReference>
<dbReference type="GO" id="GO:0000155">
    <property type="term" value="F:phosphorelay sensor kinase activity"/>
    <property type="evidence" value="ECO:0007669"/>
    <property type="project" value="InterPro"/>
</dbReference>
<evidence type="ECO:0000313" key="10">
    <source>
        <dbReference type="EMBL" id="QKD83737.1"/>
    </source>
</evidence>
<evidence type="ECO:0000256" key="6">
    <source>
        <dbReference type="ARBA" id="ARBA00023012"/>
    </source>
</evidence>
<dbReference type="Pfam" id="PF13426">
    <property type="entry name" value="PAS_9"/>
    <property type="match status" value="1"/>
</dbReference>
<dbReference type="EC" id="2.7.13.3" evidence="2"/>